<protein>
    <recommendedName>
        <fullName evidence="10">Major facilitator superfamily (MFS) profile domain-containing protein</fullName>
    </recommendedName>
</protein>
<gene>
    <name evidence="11" type="ORF">VKT23_012035</name>
</gene>
<organism evidence="11 12">
    <name type="scientific">Marasmiellus scandens</name>
    <dbReference type="NCBI Taxonomy" id="2682957"/>
    <lineage>
        <taxon>Eukaryota</taxon>
        <taxon>Fungi</taxon>
        <taxon>Dikarya</taxon>
        <taxon>Basidiomycota</taxon>
        <taxon>Agaricomycotina</taxon>
        <taxon>Agaricomycetes</taxon>
        <taxon>Agaricomycetidae</taxon>
        <taxon>Agaricales</taxon>
        <taxon>Marasmiineae</taxon>
        <taxon>Omphalotaceae</taxon>
        <taxon>Marasmiellus</taxon>
    </lineage>
</organism>
<feature type="compositionally biased region" description="Basic and acidic residues" evidence="8">
    <location>
        <begin position="535"/>
        <end position="554"/>
    </location>
</feature>
<dbReference type="PRINTS" id="PR00171">
    <property type="entry name" value="SUGRTRNSPORT"/>
</dbReference>
<sequence>MKTGITKGILISTLFSACGALMFGLDNGWWATVIGLKTFGAAMGTQVAADGTVSLSAPQQSAGTGLGQAGIMIGCGFASFINHRFGRRKSVVVMAIVALIGITIQLTASTYGGAIDTTHIYTRDGHFRYWQLVVGKLVNSISMGLACNVIPTYQSELAPAKWRGLIINLYQFVQIVGVVVCTACVYALSERTTYISWQVPIGLQFIAPLLLLLGISLMPESPRWLVWNGRSAEAIDVLRRLHGADPSYSPELEVAELESVYAAEKTMRRPSVFDVFRGPDLRRTLIATGVQCLQAAQGSSYMTNYIVLFLQDLGITDIFKIVMIVYVVYLVGVSGSFYLPDAFGRRPLMILGAFICGTCLICVAAINAGMNPIPNSAQQAMVGLIFIWYFFFGLIWSPLTWIVSTEVCSARAREITLTVATFSGFGVNLLRFSFTIGPICDVLLVSCFRMITLVSPYLQDTGYGDMGSNIGFLWGGFTIASIFFVYFFVPEMKGLTLEQLDYLFDHDVSTFKFQNYRFPESWQTEAKEGSVAGSEENRRGGKDRSRLTIDVLDK</sequence>
<dbReference type="PANTHER" id="PTHR48022:SF17">
    <property type="entry name" value="HEXOSE TRANSPORTER"/>
    <property type="match status" value="1"/>
</dbReference>
<dbReference type="InterPro" id="IPR050360">
    <property type="entry name" value="MFS_Sugar_Transporters"/>
</dbReference>
<dbReference type="InterPro" id="IPR020846">
    <property type="entry name" value="MFS_dom"/>
</dbReference>
<evidence type="ECO:0000256" key="3">
    <source>
        <dbReference type="ARBA" id="ARBA00022448"/>
    </source>
</evidence>
<dbReference type="InterPro" id="IPR036259">
    <property type="entry name" value="MFS_trans_sf"/>
</dbReference>
<comment type="similarity">
    <text evidence="2">Belongs to the major facilitator superfamily. Sugar transporter (TC 2.A.1.1) family.</text>
</comment>
<feature type="transmembrane region" description="Helical" evidence="9">
    <location>
        <begin position="318"/>
        <end position="338"/>
    </location>
</feature>
<comment type="caution">
    <text evidence="11">The sequence shown here is derived from an EMBL/GenBank/DDBJ whole genome shotgun (WGS) entry which is preliminary data.</text>
</comment>
<dbReference type="InterPro" id="IPR005828">
    <property type="entry name" value="MFS_sugar_transport-like"/>
</dbReference>
<dbReference type="SUPFAM" id="SSF103473">
    <property type="entry name" value="MFS general substrate transporter"/>
    <property type="match status" value="1"/>
</dbReference>
<comment type="subcellular location">
    <subcellularLocation>
        <location evidence="1">Membrane</location>
        <topology evidence="1">Multi-pass membrane protein</topology>
    </subcellularLocation>
</comment>
<dbReference type="EMBL" id="JBANRG010000028">
    <property type="protein sequence ID" value="KAK7452636.1"/>
    <property type="molecule type" value="Genomic_DNA"/>
</dbReference>
<evidence type="ECO:0000313" key="12">
    <source>
        <dbReference type="Proteomes" id="UP001498398"/>
    </source>
</evidence>
<evidence type="ECO:0000256" key="2">
    <source>
        <dbReference type="ARBA" id="ARBA00010992"/>
    </source>
</evidence>
<feature type="region of interest" description="Disordered" evidence="8">
    <location>
        <begin position="527"/>
        <end position="554"/>
    </location>
</feature>
<feature type="transmembrane region" description="Helical" evidence="9">
    <location>
        <begin position="439"/>
        <end position="458"/>
    </location>
</feature>
<feature type="transmembrane region" description="Helical" evidence="9">
    <location>
        <begin position="91"/>
        <end position="109"/>
    </location>
</feature>
<reference evidence="11 12" key="1">
    <citation type="submission" date="2024-01" db="EMBL/GenBank/DDBJ databases">
        <title>A draft genome for the cacao thread blight pathogen Marasmiellus scandens.</title>
        <authorList>
            <person name="Baruah I.K."/>
            <person name="Leung J."/>
            <person name="Bukari Y."/>
            <person name="Amoako-Attah I."/>
            <person name="Meinhardt L.W."/>
            <person name="Bailey B.A."/>
            <person name="Cohen S.P."/>
        </authorList>
    </citation>
    <scope>NUCLEOTIDE SEQUENCE [LARGE SCALE GENOMIC DNA]</scope>
    <source>
        <strain evidence="11 12">GH-19</strain>
    </source>
</reference>
<evidence type="ECO:0000256" key="8">
    <source>
        <dbReference type="SAM" id="MobiDB-lite"/>
    </source>
</evidence>
<evidence type="ECO:0000256" key="9">
    <source>
        <dbReference type="SAM" id="Phobius"/>
    </source>
</evidence>
<dbReference type="Pfam" id="PF00083">
    <property type="entry name" value="Sugar_tr"/>
    <property type="match status" value="1"/>
</dbReference>
<feature type="transmembrane region" description="Helical" evidence="9">
    <location>
        <begin position="382"/>
        <end position="403"/>
    </location>
</feature>
<dbReference type="InterPro" id="IPR003663">
    <property type="entry name" value="Sugar/inositol_transpt"/>
</dbReference>
<evidence type="ECO:0000256" key="7">
    <source>
        <dbReference type="ARBA" id="ARBA00049119"/>
    </source>
</evidence>
<dbReference type="PROSITE" id="PS51257">
    <property type="entry name" value="PROKAR_LIPOPROTEIN"/>
    <property type="match status" value="1"/>
</dbReference>
<keyword evidence="4 9" id="KW-0812">Transmembrane</keyword>
<evidence type="ECO:0000313" key="11">
    <source>
        <dbReference type="EMBL" id="KAK7452636.1"/>
    </source>
</evidence>
<keyword evidence="3" id="KW-0813">Transport</keyword>
<evidence type="ECO:0000259" key="10">
    <source>
        <dbReference type="PROSITE" id="PS50850"/>
    </source>
</evidence>
<feature type="transmembrane region" description="Helical" evidence="9">
    <location>
        <begin position="194"/>
        <end position="215"/>
    </location>
</feature>
<feature type="transmembrane region" description="Helical" evidence="9">
    <location>
        <begin position="470"/>
        <end position="489"/>
    </location>
</feature>
<dbReference type="Gene3D" id="1.20.1250.20">
    <property type="entry name" value="MFS general substrate transporter like domains"/>
    <property type="match status" value="1"/>
</dbReference>
<name>A0ABR1J9D6_9AGAR</name>
<dbReference type="PROSITE" id="PS50850">
    <property type="entry name" value="MFS"/>
    <property type="match status" value="1"/>
</dbReference>
<evidence type="ECO:0000256" key="1">
    <source>
        <dbReference type="ARBA" id="ARBA00004141"/>
    </source>
</evidence>
<feature type="transmembrane region" description="Helical" evidence="9">
    <location>
        <begin position="165"/>
        <end position="188"/>
    </location>
</feature>
<evidence type="ECO:0000256" key="4">
    <source>
        <dbReference type="ARBA" id="ARBA00022692"/>
    </source>
</evidence>
<evidence type="ECO:0000256" key="5">
    <source>
        <dbReference type="ARBA" id="ARBA00022989"/>
    </source>
</evidence>
<keyword evidence="5 9" id="KW-1133">Transmembrane helix</keyword>
<keyword evidence="6 9" id="KW-0472">Membrane</keyword>
<keyword evidence="12" id="KW-1185">Reference proteome</keyword>
<feature type="transmembrane region" description="Helical" evidence="9">
    <location>
        <begin position="350"/>
        <end position="370"/>
    </location>
</feature>
<proteinExistence type="inferred from homology"/>
<accession>A0ABR1J9D6</accession>
<feature type="domain" description="Major facilitator superfamily (MFS) profile" evidence="10">
    <location>
        <begin position="12"/>
        <end position="493"/>
    </location>
</feature>
<comment type="catalytic activity">
    <reaction evidence="7">
        <text>myo-inositol(out) + H(+)(out) = myo-inositol(in) + H(+)(in)</text>
        <dbReference type="Rhea" id="RHEA:60364"/>
        <dbReference type="ChEBI" id="CHEBI:15378"/>
        <dbReference type="ChEBI" id="CHEBI:17268"/>
    </reaction>
</comment>
<dbReference type="Proteomes" id="UP001498398">
    <property type="component" value="Unassembled WGS sequence"/>
</dbReference>
<dbReference type="PANTHER" id="PTHR48022">
    <property type="entry name" value="PLASTIDIC GLUCOSE TRANSPORTER 4"/>
    <property type="match status" value="1"/>
</dbReference>
<evidence type="ECO:0000256" key="6">
    <source>
        <dbReference type="ARBA" id="ARBA00023136"/>
    </source>
</evidence>